<dbReference type="PANTHER" id="PTHR24321:SF12">
    <property type="entry name" value="SHORT-CHAIN DEHYDROGENASE_REDUCTASE FAMILY, PUTATIVE (AFU_ORTHOLOGUE AFUA_5G14340)-RELATED"/>
    <property type="match status" value="1"/>
</dbReference>
<dbReference type="InterPro" id="IPR002347">
    <property type="entry name" value="SDR_fam"/>
</dbReference>
<dbReference type="PROSITE" id="PS00061">
    <property type="entry name" value="ADH_SHORT"/>
    <property type="match status" value="1"/>
</dbReference>
<name>A0A135LC34_PENPA</name>
<dbReference type="PANTHER" id="PTHR24321">
    <property type="entry name" value="DEHYDROGENASES, SHORT CHAIN"/>
    <property type="match status" value="1"/>
</dbReference>
<evidence type="ECO:0000313" key="5">
    <source>
        <dbReference type="Proteomes" id="UP000070168"/>
    </source>
</evidence>
<dbReference type="PRINTS" id="PR00080">
    <property type="entry name" value="SDRFAMILY"/>
</dbReference>
<dbReference type="CDD" id="cd05233">
    <property type="entry name" value="SDR_c"/>
    <property type="match status" value="1"/>
</dbReference>
<dbReference type="InterPro" id="IPR020904">
    <property type="entry name" value="Sc_DH/Rdtase_CS"/>
</dbReference>
<comment type="similarity">
    <text evidence="1">Belongs to the short-chain dehydrogenases/reductases (SDR) family.</text>
</comment>
<evidence type="ECO:0000313" key="4">
    <source>
        <dbReference type="EMBL" id="KXG46527.1"/>
    </source>
</evidence>
<dbReference type="RefSeq" id="XP_040645063.1">
    <property type="nucleotide sequence ID" value="XM_040793096.1"/>
</dbReference>
<dbReference type="PRINTS" id="PR00081">
    <property type="entry name" value="GDHRDH"/>
</dbReference>
<proteinExistence type="inferred from homology"/>
<dbReference type="OrthoDB" id="5840532at2759"/>
<dbReference type="AlphaFoldDB" id="A0A135LC34"/>
<keyword evidence="5" id="KW-1185">Reference proteome</keyword>
<dbReference type="FunFam" id="3.40.50.720:FF:000084">
    <property type="entry name" value="Short-chain dehydrogenase reductase"/>
    <property type="match status" value="1"/>
</dbReference>
<evidence type="ECO:0000256" key="1">
    <source>
        <dbReference type="ARBA" id="ARBA00006484"/>
    </source>
</evidence>
<keyword evidence="3" id="KW-0560">Oxidoreductase</keyword>
<dbReference type="Pfam" id="PF13561">
    <property type="entry name" value="adh_short_C2"/>
    <property type="match status" value="1"/>
</dbReference>
<dbReference type="SUPFAM" id="SSF51735">
    <property type="entry name" value="NAD(P)-binding Rossmann-fold domains"/>
    <property type="match status" value="1"/>
</dbReference>
<evidence type="ECO:0000256" key="2">
    <source>
        <dbReference type="ARBA" id="ARBA00022857"/>
    </source>
</evidence>
<dbReference type="InterPro" id="IPR036291">
    <property type="entry name" value="NAD(P)-bd_dom_sf"/>
</dbReference>
<protein>
    <submittedName>
        <fullName evidence="4">Short-chain dehydrogenase/reductase SDR</fullName>
    </submittedName>
</protein>
<dbReference type="GO" id="GO:0016491">
    <property type="term" value="F:oxidoreductase activity"/>
    <property type="evidence" value="ECO:0007669"/>
    <property type="project" value="UniProtKB-KW"/>
</dbReference>
<keyword evidence="2" id="KW-0521">NADP</keyword>
<dbReference type="STRING" id="5078.A0A135LC34"/>
<dbReference type="EMBL" id="LHQR01000069">
    <property type="protein sequence ID" value="KXG46527.1"/>
    <property type="molecule type" value="Genomic_DNA"/>
</dbReference>
<comment type="caution">
    <text evidence="4">The sequence shown here is derived from an EMBL/GenBank/DDBJ whole genome shotgun (WGS) entry which is preliminary data.</text>
</comment>
<evidence type="ECO:0000256" key="3">
    <source>
        <dbReference type="ARBA" id="ARBA00023002"/>
    </source>
</evidence>
<dbReference type="GeneID" id="63708396"/>
<gene>
    <name evidence="4" type="ORF">PGRI_053830</name>
</gene>
<sequence length="273" mass="28915">MDINGYALVTGAGSGIGRACALAFALEGAAGIVFADLNQDSAEKAAEESKKLATNAGYQALVLTLDVTNEEQVESVVAKTKESFGRIDYMVNSAGIGVQVPAEIAEASLVEFTRFLDVNVKGSFLLTKIVSRAMKEQEAKAVSSTNPNRGSTRGVILNMASCSSFVATPLLTQYTTSKHAVLGLTRNAALDNAKYNIRVNCLCPSWVDTPMVDRAVQGNPDLKELIAKAVPMGRIAHVDEITDLIMFLCSSKASYVTGSSWIVDGGTTLTSHV</sequence>
<dbReference type="Gene3D" id="3.40.50.720">
    <property type="entry name" value="NAD(P)-binding Rossmann-like Domain"/>
    <property type="match status" value="1"/>
</dbReference>
<organism evidence="4 5">
    <name type="scientific">Penicillium patulum</name>
    <name type="common">Penicillium griseofulvum</name>
    <dbReference type="NCBI Taxonomy" id="5078"/>
    <lineage>
        <taxon>Eukaryota</taxon>
        <taxon>Fungi</taxon>
        <taxon>Dikarya</taxon>
        <taxon>Ascomycota</taxon>
        <taxon>Pezizomycotina</taxon>
        <taxon>Eurotiomycetes</taxon>
        <taxon>Eurotiomycetidae</taxon>
        <taxon>Eurotiales</taxon>
        <taxon>Aspergillaceae</taxon>
        <taxon>Penicillium</taxon>
    </lineage>
</organism>
<accession>A0A135LC34</accession>
<dbReference type="Proteomes" id="UP000070168">
    <property type="component" value="Unassembled WGS sequence"/>
</dbReference>
<reference evidence="4 5" key="1">
    <citation type="journal article" date="2016" name="BMC Genomics">
        <title>Genome sequencing and secondary metabolism of the postharvest pathogen Penicillium griseofulvum.</title>
        <authorList>
            <person name="Banani H."/>
            <person name="Marcet-Houben M."/>
            <person name="Ballester A.R."/>
            <person name="Abbruscato P."/>
            <person name="Gonzalez-Candelas L."/>
            <person name="Gabaldon T."/>
            <person name="Spadaro D."/>
        </authorList>
    </citation>
    <scope>NUCLEOTIDE SEQUENCE [LARGE SCALE GENOMIC DNA]</scope>
    <source>
        <strain evidence="4 5">PG3</strain>
    </source>
</reference>
<dbReference type="OMA" id="PMINSNE"/>